<dbReference type="AlphaFoldDB" id="S4YB66"/>
<protein>
    <submittedName>
        <fullName evidence="2">Uncharacterized protein</fullName>
    </submittedName>
</protein>
<name>S4YB66_SORCE</name>
<evidence type="ECO:0000313" key="3">
    <source>
        <dbReference type="Proteomes" id="UP000014803"/>
    </source>
</evidence>
<evidence type="ECO:0000313" key="2">
    <source>
        <dbReference type="EMBL" id="AGP41570.1"/>
    </source>
</evidence>
<feature type="compositionally biased region" description="Basic and acidic residues" evidence="1">
    <location>
        <begin position="7"/>
        <end position="21"/>
    </location>
</feature>
<dbReference type="STRING" id="1254432.SCE1572_48020"/>
<sequence>MGAQRHAALEFRKAHKDDRQKSATVPLVVQEDMQMRHHVRVEQMGLVEQKHRVHLISAQLVDMPFDGEEQVRGARGRLQSERVAELAVEVAPAERRVMAVGQAESGLG</sequence>
<organism evidence="2 3">
    <name type="scientific">Sorangium cellulosum So0157-2</name>
    <dbReference type="NCBI Taxonomy" id="1254432"/>
    <lineage>
        <taxon>Bacteria</taxon>
        <taxon>Pseudomonadati</taxon>
        <taxon>Myxococcota</taxon>
        <taxon>Polyangia</taxon>
        <taxon>Polyangiales</taxon>
        <taxon>Polyangiaceae</taxon>
        <taxon>Sorangium</taxon>
    </lineage>
</organism>
<accession>S4YB66</accession>
<dbReference type="EMBL" id="CP003969">
    <property type="protein sequence ID" value="AGP41570.1"/>
    <property type="molecule type" value="Genomic_DNA"/>
</dbReference>
<reference evidence="2 3" key="1">
    <citation type="journal article" date="2013" name="Sci. Rep.">
        <title>Extraordinary expansion of a Sorangium cellulosum genome from an alkaline milieu.</title>
        <authorList>
            <person name="Han K."/>
            <person name="Li Z.F."/>
            <person name="Peng R."/>
            <person name="Zhu L.P."/>
            <person name="Zhou T."/>
            <person name="Wang L.G."/>
            <person name="Li S.G."/>
            <person name="Zhang X.B."/>
            <person name="Hu W."/>
            <person name="Wu Z.H."/>
            <person name="Qin N."/>
            <person name="Li Y.Z."/>
        </authorList>
    </citation>
    <scope>NUCLEOTIDE SEQUENCE [LARGE SCALE GENOMIC DNA]</scope>
    <source>
        <strain evidence="2 3">So0157-2</strain>
    </source>
</reference>
<gene>
    <name evidence="2" type="ORF">SCE1572_48020</name>
</gene>
<proteinExistence type="predicted"/>
<dbReference type="HOGENOM" id="CLU_2195218_0_0_7"/>
<evidence type="ECO:0000256" key="1">
    <source>
        <dbReference type="SAM" id="MobiDB-lite"/>
    </source>
</evidence>
<feature type="region of interest" description="Disordered" evidence="1">
    <location>
        <begin position="1"/>
        <end position="23"/>
    </location>
</feature>
<dbReference type="Proteomes" id="UP000014803">
    <property type="component" value="Chromosome"/>
</dbReference>
<dbReference type="KEGG" id="scu:SCE1572_48020"/>